<dbReference type="Proteomes" id="UP000027219">
    <property type="component" value="Unassembled WGS sequence"/>
</dbReference>
<evidence type="ECO:0008006" key="4">
    <source>
        <dbReference type="Google" id="ProtNLM"/>
    </source>
</evidence>
<feature type="signal peptide" evidence="1">
    <location>
        <begin position="1"/>
        <end position="26"/>
    </location>
</feature>
<organism evidence="2 3">
    <name type="scientific">Vibrio fortis</name>
    <dbReference type="NCBI Taxonomy" id="212667"/>
    <lineage>
        <taxon>Bacteria</taxon>
        <taxon>Pseudomonadati</taxon>
        <taxon>Pseudomonadota</taxon>
        <taxon>Gammaproteobacteria</taxon>
        <taxon>Vibrionales</taxon>
        <taxon>Vibrionaceae</taxon>
        <taxon>Vibrio</taxon>
    </lineage>
</organism>
<evidence type="ECO:0000256" key="1">
    <source>
        <dbReference type="SAM" id="SignalP"/>
    </source>
</evidence>
<dbReference type="SUPFAM" id="SSF54427">
    <property type="entry name" value="NTF2-like"/>
    <property type="match status" value="2"/>
</dbReference>
<name>A0A066UNH2_9VIBR</name>
<dbReference type="SUPFAM" id="SSF54909">
    <property type="entry name" value="Dimeric alpha+beta barrel"/>
    <property type="match status" value="1"/>
</dbReference>
<keyword evidence="1" id="KW-0732">Signal</keyword>
<sequence>MITSPLSSFFSRTILAASVLSLAACANDSMVKNDELSNKDKAVAVISSIETGDANAISYINPTQYTQHNLAVGDGLEGFGEVMKALPAGSAKADVKRAYQDGDYVFLHTEYNFFGPKVGFDVFRFEEGKIVEHWDNLAELATQPNPSGRTQLDGPIKVTDLDKTEDNKAIVADFVNTILMQGDMSKINQFIDNEDDAYLQHNTMVADGLSGLGKALGELAKAGMPMVYKENHKILGEGNFVLAISEGVFMNKDVAFYDLFRLDNGKIVEHWDVIENIPPREEWKNDNGKFGFEHDYVVEVASFKLKDGVEPQEFAKLDKAVADSYVSKQPGFIQRESGLVDGDTWRVIVHWESLDDADASMESFMSASAAQGFLAGADTSTMKMQRYEN</sequence>
<keyword evidence="3" id="KW-1185">Reference proteome</keyword>
<dbReference type="EMBL" id="JFFR01000027">
    <property type="protein sequence ID" value="KDN27447.1"/>
    <property type="molecule type" value="Genomic_DNA"/>
</dbReference>
<dbReference type="InterPro" id="IPR032710">
    <property type="entry name" value="NTF2-like_dom_sf"/>
</dbReference>
<dbReference type="STRING" id="212667.VFDL14_21420"/>
<comment type="caution">
    <text evidence="2">The sequence shown here is derived from an EMBL/GenBank/DDBJ whole genome shotgun (WGS) entry which is preliminary data.</text>
</comment>
<accession>A0A066UNH2</accession>
<evidence type="ECO:0000313" key="3">
    <source>
        <dbReference type="Proteomes" id="UP000027219"/>
    </source>
</evidence>
<evidence type="ECO:0000313" key="2">
    <source>
        <dbReference type="EMBL" id="KDN27447.1"/>
    </source>
</evidence>
<proteinExistence type="predicted"/>
<feature type="chain" id="PRO_5001631167" description="SnoaL-like domain-containing protein" evidence="1">
    <location>
        <begin position="27"/>
        <end position="389"/>
    </location>
</feature>
<dbReference type="Gene3D" id="3.10.450.50">
    <property type="match status" value="2"/>
</dbReference>
<protein>
    <recommendedName>
        <fullName evidence="4">SnoaL-like domain-containing protein</fullName>
    </recommendedName>
</protein>
<gene>
    <name evidence="2" type="ORF">VFDL14_21420</name>
</gene>
<dbReference type="AlphaFoldDB" id="A0A066UNH2"/>
<dbReference type="InterPro" id="IPR011008">
    <property type="entry name" value="Dimeric_a/b-barrel"/>
</dbReference>
<reference evidence="2 3" key="1">
    <citation type="submission" date="2014-02" db="EMBL/GenBank/DDBJ databases">
        <title>Vibrio fortis Dalian14 Genome Sequencing.</title>
        <authorList>
            <person name="Wang Y."/>
            <person name="Song L."/>
            <person name="Liu G."/>
            <person name="Ding J."/>
        </authorList>
    </citation>
    <scope>NUCLEOTIDE SEQUENCE [LARGE SCALE GENOMIC DNA]</scope>
    <source>
        <strain evidence="2 3">Dalian14</strain>
    </source>
</reference>